<evidence type="ECO:0000256" key="10">
    <source>
        <dbReference type="ARBA" id="ARBA00048721"/>
    </source>
</evidence>
<dbReference type="InterPro" id="IPR014729">
    <property type="entry name" value="Rossmann-like_a/b/a_fold"/>
</dbReference>
<dbReference type="Proteomes" id="UP001165678">
    <property type="component" value="Unassembled WGS sequence"/>
</dbReference>
<feature type="domain" description="Cytidyltransferase-like" evidence="12">
    <location>
        <begin position="1"/>
        <end position="182"/>
    </location>
</feature>
<dbReference type="CDD" id="cd02165">
    <property type="entry name" value="NMNAT"/>
    <property type="match status" value="1"/>
</dbReference>
<protein>
    <recommendedName>
        <fullName evidence="11">Probable nicotinate-nucleotide adenylyltransferase</fullName>
        <ecNumber evidence="11">2.7.7.18</ecNumber>
    </recommendedName>
    <alternativeName>
        <fullName evidence="11">Deamido-NAD(+) diphosphorylase</fullName>
    </alternativeName>
    <alternativeName>
        <fullName evidence="11">Deamido-NAD(+) pyrophosphorylase</fullName>
    </alternativeName>
    <alternativeName>
        <fullName evidence="11">Nicotinate mononucleotide adenylyltransferase</fullName>
        <shortName evidence="11">NaMN adenylyltransferase</shortName>
    </alternativeName>
</protein>
<keyword evidence="8 11" id="KW-0067">ATP-binding</keyword>
<sequence length="209" mass="23091">MLGGTFNPVHLAHLRSAVELGEALALDRVHMVPCHVPPHRDEPATSAVDRLAMLKAGIDGASGLLADDRELKRDGPSWSLDTLRSLREEYGPDVRLVMAIGDDAFERLDQWRAPAALFDYAHLVVIARPGHKLSLPEELGEWLKARHAADPAALFDDAPAGRWLRLSLPSPMAISSTDIRARLCAGDSIRFLVPRAVERYIRDHGLYDQ</sequence>
<dbReference type="Pfam" id="PF01467">
    <property type="entry name" value="CTP_transf_like"/>
    <property type="match status" value="1"/>
</dbReference>
<dbReference type="NCBIfam" id="TIGR00482">
    <property type="entry name" value="nicotinate (nicotinamide) nucleotide adenylyltransferase"/>
    <property type="match status" value="1"/>
</dbReference>
<organism evidence="13 14">
    <name type="scientific">Larsenimonas rhizosphaerae</name>
    <dbReference type="NCBI Taxonomy" id="2944682"/>
    <lineage>
        <taxon>Bacteria</taxon>
        <taxon>Pseudomonadati</taxon>
        <taxon>Pseudomonadota</taxon>
        <taxon>Gammaproteobacteria</taxon>
        <taxon>Oceanospirillales</taxon>
        <taxon>Halomonadaceae</taxon>
        <taxon>Larsenimonas</taxon>
    </lineage>
</organism>
<evidence type="ECO:0000256" key="11">
    <source>
        <dbReference type="HAMAP-Rule" id="MF_00244"/>
    </source>
</evidence>
<gene>
    <name evidence="11 13" type="primary">nadD</name>
    <name evidence="13" type="ORF">OQ287_04765</name>
</gene>
<comment type="function">
    <text evidence="1 11">Catalyzes the reversible adenylation of nicotinate mononucleotide (NaMN) to nicotinic acid adenine dinucleotide (NaAD).</text>
</comment>
<proteinExistence type="inferred from homology"/>
<keyword evidence="5 11" id="KW-0808">Transferase</keyword>
<evidence type="ECO:0000256" key="2">
    <source>
        <dbReference type="ARBA" id="ARBA00005019"/>
    </source>
</evidence>
<comment type="similarity">
    <text evidence="3 11">Belongs to the NadD family.</text>
</comment>
<dbReference type="HAMAP" id="MF_00244">
    <property type="entry name" value="NaMN_adenylyltr"/>
    <property type="match status" value="1"/>
</dbReference>
<evidence type="ECO:0000256" key="5">
    <source>
        <dbReference type="ARBA" id="ARBA00022679"/>
    </source>
</evidence>
<keyword evidence="4 11" id="KW-0662">Pyridine nucleotide biosynthesis</keyword>
<name>A0AA41ZG46_9GAMM</name>
<dbReference type="InterPro" id="IPR004821">
    <property type="entry name" value="Cyt_trans-like"/>
</dbReference>
<evidence type="ECO:0000256" key="7">
    <source>
        <dbReference type="ARBA" id="ARBA00022741"/>
    </source>
</evidence>
<comment type="catalytic activity">
    <reaction evidence="10 11">
        <text>nicotinate beta-D-ribonucleotide + ATP + H(+) = deamido-NAD(+) + diphosphate</text>
        <dbReference type="Rhea" id="RHEA:22860"/>
        <dbReference type="ChEBI" id="CHEBI:15378"/>
        <dbReference type="ChEBI" id="CHEBI:30616"/>
        <dbReference type="ChEBI" id="CHEBI:33019"/>
        <dbReference type="ChEBI" id="CHEBI:57502"/>
        <dbReference type="ChEBI" id="CHEBI:58437"/>
        <dbReference type="EC" id="2.7.7.18"/>
    </reaction>
</comment>
<dbReference type="InterPro" id="IPR005248">
    <property type="entry name" value="NadD/NMNAT"/>
</dbReference>
<dbReference type="Gene3D" id="3.40.50.620">
    <property type="entry name" value="HUPs"/>
    <property type="match status" value="1"/>
</dbReference>
<dbReference type="NCBIfam" id="NF000839">
    <property type="entry name" value="PRK00071.1-1"/>
    <property type="match status" value="1"/>
</dbReference>
<evidence type="ECO:0000256" key="8">
    <source>
        <dbReference type="ARBA" id="ARBA00022840"/>
    </source>
</evidence>
<evidence type="ECO:0000256" key="9">
    <source>
        <dbReference type="ARBA" id="ARBA00023027"/>
    </source>
</evidence>
<accession>A0AA41ZG46</accession>
<evidence type="ECO:0000256" key="6">
    <source>
        <dbReference type="ARBA" id="ARBA00022695"/>
    </source>
</evidence>
<evidence type="ECO:0000313" key="13">
    <source>
        <dbReference type="EMBL" id="MCX2523544.1"/>
    </source>
</evidence>
<evidence type="ECO:0000259" key="12">
    <source>
        <dbReference type="Pfam" id="PF01467"/>
    </source>
</evidence>
<keyword evidence="14" id="KW-1185">Reference proteome</keyword>
<evidence type="ECO:0000256" key="4">
    <source>
        <dbReference type="ARBA" id="ARBA00022642"/>
    </source>
</evidence>
<evidence type="ECO:0000256" key="3">
    <source>
        <dbReference type="ARBA" id="ARBA00009014"/>
    </source>
</evidence>
<dbReference type="AlphaFoldDB" id="A0AA41ZG46"/>
<dbReference type="EMBL" id="JAPIVE010000001">
    <property type="protein sequence ID" value="MCX2523544.1"/>
    <property type="molecule type" value="Genomic_DNA"/>
</dbReference>
<keyword evidence="7 11" id="KW-0547">Nucleotide-binding</keyword>
<dbReference type="GO" id="GO:0009435">
    <property type="term" value="P:NAD+ biosynthetic process"/>
    <property type="evidence" value="ECO:0007669"/>
    <property type="project" value="UniProtKB-UniRule"/>
</dbReference>
<dbReference type="SUPFAM" id="SSF52374">
    <property type="entry name" value="Nucleotidylyl transferase"/>
    <property type="match status" value="1"/>
</dbReference>
<keyword evidence="9 11" id="KW-0520">NAD</keyword>
<evidence type="ECO:0000256" key="1">
    <source>
        <dbReference type="ARBA" id="ARBA00002324"/>
    </source>
</evidence>
<dbReference type="GO" id="GO:0004515">
    <property type="term" value="F:nicotinate-nucleotide adenylyltransferase activity"/>
    <property type="evidence" value="ECO:0007669"/>
    <property type="project" value="UniProtKB-UniRule"/>
</dbReference>
<dbReference type="EC" id="2.7.7.18" evidence="11"/>
<keyword evidence="6 11" id="KW-0548">Nucleotidyltransferase</keyword>
<dbReference type="GO" id="GO:0005524">
    <property type="term" value="F:ATP binding"/>
    <property type="evidence" value="ECO:0007669"/>
    <property type="project" value="UniProtKB-KW"/>
</dbReference>
<reference evidence="13" key="1">
    <citation type="submission" date="2022-11" db="EMBL/GenBank/DDBJ databases">
        <title>Larsenimonas rhizosphaerae sp. nov., isolated from a tidal mudflat.</title>
        <authorList>
            <person name="Lee S.D."/>
            <person name="Kim I.S."/>
        </authorList>
    </citation>
    <scope>NUCLEOTIDE SEQUENCE</scope>
    <source>
        <strain evidence="13">GH2-1</strain>
    </source>
</reference>
<comment type="pathway">
    <text evidence="2 11">Cofactor biosynthesis; NAD(+) biosynthesis; deamido-NAD(+) from nicotinate D-ribonucleotide: step 1/1.</text>
</comment>
<dbReference type="PANTHER" id="PTHR39321:SF3">
    <property type="entry name" value="PHOSPHOPANTETHEINE ADENYLYLTRANSFERASE"/>
    <property type="match status" value="1"/>
</dbReference>
<dbReference type="PANTHER" id="PTHR39321">
    <property type="entry name" value="NICOTINATE-NUCLEOTIDE ADENYLYLTRANSFERASE-RELATED"/>
    <property type="match status" value="1"/>
</dbReference>
<comment type="caution">
    <text evidence="13">The sequence shown here is derived from an EMBL/GenBank/DDBJ whole genome shotgun (WGS) entry which is preliminary data.</text>
</comment>
<evidence type="ECO:0000313" key="14">
    <source>
        <dbReference type="Proteomes" id="UP001165678"/>
    </source>
</evidence>